<accession>A0ABW3PDC7</accession>
<evidence type="ECO:0000313" key="1">
    <source>
        <dbReference type="EMBL" id="MFD1123918.1"/>
    </source>
</evidence>
<dbReference type="Proteomes" id="UP001597156">
    <property type="component" value="Unassembled WGS sequence"/>
</dbReference>
<name>A0ABW3PDC7_9LACO</name>
<dbReference type="InterPro" id="IPR030992">
    <property type="entry name" value="PduM"/>
</dbReference>
<gene>
    <name evidence="1" type="primary">pduM</name>
    <name evidence="1" type="ORF">ACFQ22_00880</name>
</gene>
<dbReference type="RefSeq" id="WP_121979185.1">
    <property type="nucleotide sequence ID" value="NZ_JBHTLH010000004.1"/>
</dbReference>
<comment type="caution">
    <text evidence="1">The sequence shown here is derived from an EMBL/GenBank/DDBJ whole genome shotgun (WGS) entry which is preliminary data.</text>
</comment>
<dbReference type="EMBL" id="JBHTLH010000004">
    <property type="protein sequence ID" value="MFD1123918.1"/>
    <property type="molecule type" value="Genomic_DNA"/>
</dbReference>
<evidence type="ECO:0000313" key="2">
    <source>
        <dbReference type="Proteomes" id="UP001597156"/>
    </source>
</evidence>
<dbReference type="NCBIfam" id="TIGR04493">
    <property type="entry name" value="microcomp_PduM"/>
    <property type="match status" value="1"/>
</dbReference>
<proteinExistence type="predicted"/>
<reference evidence="2" key="1">
    <citation type="journal article" date="2019" name="Int. J. Syst. Evol. Microbiol.">
        <title>The Global Catalogue of Microorganisms (GCM) 10K type strain sequencing project: providing services to taxonomists for standard genome sequencing and annotation.</title>
        <authorList>
            <consortium name="The Broad Institute Genomics Platform"/>
            <consortium name="The Broad Institute Genome Sequencing Center for Infectious Disease"/>
            <person name="Wu L."/>
            <person name="Ma J."/>
        </authorList>
    </citation>
    <scope>NUCLEOTIDE SEQUENCE [LARGE SCALE GENOMIC DNA]</scope>
    <source>
        <strain evidence="2">CCUG 71848</strain>
    </source>
</reference>
<keyword evidence="2" id="KW-1185">Reference proteome</keyword>
<sequence length="167" mass="19795">MDWIVEEVLKKIEERKHNSQVVSYSEQEQVPNEKLFIDFGEIQLNGMTISLLIDLYQVNKHNQWVSWILKGISYNVKFFFQINENMLNFVPLTMLHDWPVTFIVGDHSPVFTLYQRNIGRSDIARFADYSILIMTTTQKLTSEALEVIEQKHIIKKVRTDEDCIWQK</sequence>
<protein>
    <submittedName>
        <fullName evidence="1">PduM family microcompartment protein</fullName>
    </submittedName>
</protein>
<organism evidence="1 2">
    <name type="scientific">Lentilactobacillus raoultii</name>
    <dbReference type="NCBI Taxonomy" id="1987503"/>
    <lineage>
        <taxon>Bacteria</taxon>
        <taxon>Bacillati</taxon>
        <taxon>Bacillota</taxon>
        <taxon>Bacilli</taxon>
        <taxon>Lactobacillales</taxon>
        <taxon>Lactobacillaceae</taxon>
        <taxon>Lentilactobacillus</taxon>
    </lineage>
</organism>
<dbReference type="Pfam" id="PF15953">
    <property type="entry name" value="PDU_like"/>
    <property type="match status" value="1"/>
</dbReference>